<keyword evidence="8" id="KW-0863">Zinc-finger</keyword>
<keyword evidence="17" id="KW-1185">Reference proteome</keyword>
<evidence type="ECO:0000259" key="15">
    <source>
        <dbReference type="Pfam" id="PF04757"/>
    </source>
</evidence>
<dbReference type="EMBL" id="CAEFZW010000001">
    <property type="protein sequence ID" value="CAB4251849.1"/>
    <property type="molecule type" value="Genomic_DNA"/>
</dbReference>
<evidence type="ECO:0000256" key="8">
    <source>
        <dbReference type="ARBA" id="ARBA00022771"/>
    </source>
</evidence>
<dbReference type="GO" id="GO:0016740">
    <property type="term" value="F:transferase activity"/>
    <property type="evidence" value="ECO:0007669"/>
    <property type="project" value="UniProtKB-KW"/>
</dbReference>
<evidence type="ECO:0000256" key="4">
    <source>
        <dbReference type="ARBA" id="ARBA00022448"/>
    </source>
</evidence>
<keyword evidence="14" id="KW-0576">Peroxisome</keyword>
<evidence type="ECO:0000256" key="10">
    <source>
        <dbReference type="ARBA" id="ARBA00022833"/>
    </source>
</evidence>
<evidence type="ECO:0000313" key="16">
    <source>
        <dbReference type="EMBL" id="CAB4251849.1"/>
    </source>
</evidence>
<dbReference type="Proteomes" id="UP000644660">
    <property type="component" value="Unassembled WGS sequence"/>
</dbReference>
<keyword evidence="11" id="KW-0653">Protein transport</keyword>
<comment type="similarity">
    <text evidence="3">Belongs to the pex2/pex10/pex12 family.</text>
</comment>
<evidence type="ECO:0000256" key="5">
    <source>
        <dbReference type="ARBA" id="ARBA00022679"/>
    </source>
</evidence>
<dbReference type="AlphaFoldDB" id="A0A8H2VAN1"/>
<evidence type="ECO:0000256" key="11">
    <source>
        <dbReference type="ARBA" id="ARBA00022927"/>
    </source>
</evidence>
<reference evidence="16 17" key="1">
    <citation type="submission" date="2020-05" db="EMBL/GenBank/DDBJ databases">
        <authorList>
            <person name="Casaregola S."/>
            <person name="Devillers H."/>
            <person name="Grondin C."/>
        </authorList>
    </citation>
    <scope>NUCLEOTIDE SEQUENCE [LARGE SCALE GENOMIC DNA]</scope>
    <source>
        <strain evidence="16 17">CLIB 1767</strain>
    </source>
</reference>
<evidence type="ECO:0000256" key="14">
    <source>
        <dbReference type="ARBA" id="ARBA00023140"/>
    </source>
</evidence>
<dbReference type="GO" id="GO:0016562">
    <property type="term" value="P:protein import into peroxisome matrix, receptor recycling"/>
    <property type="evidence" value="ECO:0007669"/>
    <property type="project" value="UniProtKB-ARBA"/>
</dbReference>
<comment type="subcellular location">
    <subcellularLocation>
        <location evidence="1">Peroxisome membrane</location>
        <topology evidence="1">Multi-pass membrane protein</topology>
    </subcellularLocation>
</comment>
<dbReference type="PANTHER" id="PTHR23350">
    <property type="entry name" value="PEROXISOME ASSEMBLY PROTEIN 10"/>
    <property type="match status" value="1"/>
</dbReference>
<comment type="pathway">
    <text evidence="2">Protein modification; protein ubiquitination.</text>
</comment>
<comment type="caution">
    <text evidence="16">The sequence shown here is derived from an EMBL/GenBank/DDBJ whole genome shotgun (WGS) entry which is preliminary data.</text>
</comment>
<sequence>MSRVAQLDSHILDDELYSGLLHDLSNAIFAGDDDNHETRLARWKNTDEWRLVCDALLYMFVVKKRKSGQILLKDKEQQSGEEVDETYGTRLNGLSYKSPLRGTLFLTTVLIKYLLAKSDKLLPSAHQQRFLKWLRLLTSLAEFFNFANFIVTGNYISILHRLLRLRMTPDDVNVMITSGQFSQQSRLATMEVQNRQLLWNAVLELLNMAILLPNSRTIFHSWQEKSNKNSITNTIASKTGIRQCPLCNEPPNNPYILYCCQATYCYWCCCKVLEWKQCSNCKKKGLLQASPLYSTL</sequence>
<dbReference type="GO" id="GO:0016567">
    <property type="term" value="P:protein ubiquitination"/>
    <property type="evidence" value="ECO:0007669"/>
    <property type="project" value="UniProtKB-ARBA"/>
</dbReference>
<evidence type="ECO:0000256" key="3">
    <source>
        <dbReference type="ARBA" id="ARBA00008704"/>
    </source>
</evidence>
<evidence type="ECO:0000256" key="1">
    <source>
        <dbReference type="ARBA" id="ARBA00004585"/>
    </source>
</evidence>
<dbReference type="GO" id="GO:0008270">
    <property type="term" value="F:zinc ion binding"/>
    <property type="evidence" value="ECO:0007669"/>
    <property type="project" value="UniProtKB-KW"/>
</dbReference>
<evidence type="ECO:0000313" key="17">
    <source>
        <dbReference type="Proteomes" id="UP000644660"/>
    </source>
</evidence>
<keyword evidence="4" id="KW-0813">Transport</keyword>
<dbReference type="OrthoDB" id="1701437at2759"/>
<keyword evidence="6" id="KW-0812">Transmembrane</keyword>
<evidence type="ECO:0000256" key="2">
    <source>
        <dbReference type="ARBA" id="ARBA00004906"/>
    </source>
</evidence>
<evidence type="ECO:0000256" key="7">
    <source>
        <dbReference type="ARBA" id="ARBA00022723"/>
    </source>
</evidence>
<keyword evidence="10" id="KW-0862">Zinc</keyword>
<dbReference type="RefSeq" id="XP_041403888.1">
    <property type="nucleotide sequence ID" value="XM_041547954.1"/>
</dbReference>
<evidence type="ECO:0000256" key="6">
    <source>
        <dbReference type="ARBA" id="ARBA00022692"/>
    </source>
</evidence>
<keyword evidence="7" id="KW-0479">Metal-binding</keyword>
<dbReference type="InterPro" id="IPR006845">
    <property type="entry name" value="Pex_N"/>
</dbReference>
<organism evidence="16 17">
    <name type="scientific">Maudiozyma barnettii</name>
    <dbReference type="NCBI Taxonomy" id="61262"/>
    <lineage>
        <taxon>Eukaryota</taxon>
        <taxon>Fungi</taxon>
        <taxon>Dikarya</taxon>
        <taxon>Ascomycota</taxon>
        <taxon>Saccharomycotina</taxon>
        <taxon>Saccharomycetes</taxon>
        <taxon>Saccharomycetales</taxon>
        <taxon>Saccharomycetaceae</taxon>
        <taxon>Maudiozyma</taxon>
    </lineage>
</organism>
<name>A0A8H2VAN1_9SACH</name>
<evidence type="ECO:0000256" key="13">
    <source>
        <dbReference type="ARBA" id="ARBA00023136"/>
    </source>
</evidence>
<dbReference type="InterPro" id="IPR025654">
    <property type="entry name" value="PEX2/10"/>
</dbReference>
<feature type="domain" description="Pex N-terminal" evidence="15">
    <location>
        <begin position="36"/>
        <end position="220"/>
    </location>
</feature>
<keyword evidence="9" id="KW-0833">Ubl conjugation pathway</keyword>
<dbReference type="Pfam" id="PF04757">
    <property type="entry name" value="Pex2_Pex12"/>
    <property type="match status" value="1"/>
</dbReference>
<keyword evidence="12" id="KW-1133">Transmembrane helix</keyword>
<protein>
    <submittedName>
        <fullName evidence="16">Similar to Saccharomyces cerevisiae YJL210W PEX2 RING-finger peroxin and E3 ubiquitin ligase</fullName>
    </submittedName>
</protein>
<dbReference type="GeneID" id="64854957"/>
<dbReference type="SUPFAM" id="SSF57850">
    <property type="entry name" value="RING/U-box"/>
    <property type="match status" value="1"/>
</dbReference>
<keyword evidence="5" id="KW-0808">Transferase</keyword>
<dbReference type="GO" id="GO:0005778">
    <property type="term" value="C:peroxisomal membrane"/>
    <property type="evidence" value="ECO:0007669"/>
    <property type="project" value="UniProtKB-SubCell"/>
</dbReference>
<evidence type="ECO:0000256" key="12">
    <source>
        <dbReference type="ARBA" id="ARBA00022989"/>
    </source>
</evidence>
<keyword evidence="13" id="KW-0472">Membrane</keyword>
<evidence type="ECO:0000256" key="9">
    <source>
        <dbReference type="ARBA" id="ARBA00022786"/>
    </source>
</evidence>
<accession>A0A8H2VAN1</accession>
<proteinExistence type="inferred from homology"/>
<gene>
    <name evidence="16" type="ORF">KABA2_01S00198</name>
</gene>